<protein>
    <submittedName>
        <fullName evidence="2">Thiamine kinase-like enzyme</fullName>
    </submittedName>
</protein>
<keyword evidence="2" id="KW-0418">Kinase</keyword>
<proteinExistence type="predicted"/>
<dbReference type="InterPro" id="IPR052077">
    <property type="entry name" value="CcrZ_PhaseVar_Mediator"/>
</dbReference>
<dbReference type="Gene3D" id="3.90.1200.10">
    <property type="match status" value="1"/>
</dbReference>
<dbReference type="SUPFAM" id="SSF56112">
    <property type="entry name" value="Protein kinase-like (PK-like)"/>
    <property type="match status" value="1"/>
</dbReference>
<evidence type="ECO:0000313" key="2">
    <source>
        <dbReference type="EMBL" id="TDO20395.1"/>
    </source>
</evidence>
<dbReference type="RefSeq" id="WP_094254637.1">
    <property type="nucleotide sequence ID" value="NZ_NNCE01000003.1"/>
</dbReference>
<keyword evidence="3" id="KW-1185">Reference proteome</keyword>
<organism evidence="2 3">
    <name type="scientific">Mycoplasma testudineum</name>
    <dbReference type="NCBI Taxonomy" id="244584"/>
    <lineage>
        <taxon>Bacteria</taxon>
        <taxon>Bacillati</taxon>
        <taxon>Mycoplasmatota</taxon>
        <taxon>Mollicutes</taxon>
        <taxon>Mycoplasmataceae</taxon>
        <taxon>Mycoplasma</taxon>
    </lineage>
</organism>
<dbReference type="GO" id="GO:0016301">
    <property type="term" value="F:kinase activity"/>
    <property type="evidence" value="ECO:0007669"/>
    <property type="project" value="UniProtKB-KW"/>
</dbReference>
<dbReference type="PANTHER" id="PTHR40086:SF1">
    <property type="entry name" value="CELL CYCLE REGULATOR CCRZ"/>
    <property type="match status" value="1"/>
</dbReference>
<dbReference type="EMBL" id="SNWN01000011">
    <property type="protein sequence ID" value="TDO20395.1"/>
    <property type="molecule type" value="Genomic_DNA"/>
</dbReference>
<dbReference type="PANTHER" id="PTHR40086">
    <property type="entry name" value="PHOSPHOTRANSFERASE YTMP-RELATED"/>
    <property type="match status" value="1"/>
</dbReference>
<reference evidence="2 3" key="1">
    <citation type="submission" date="2019-03" db="EMBL/GenBank/DDBJ databases">
        <title>Genomic Encyclopedia of Archaeal and Bacterial Type Strains, Phase II (KMG-II): from individual species to whole genera.</title>
        <authorList>
            <person name="Goeker M."/>
        </authorList>
    </citation>
    <scope>NUCLEOTIDE SEQUENCE [LARGE SCALE GENOMIC DNA]</scope>
    <source>
        <strain evidence="2 3">ATCC 700618</strain>
    </source>
</reference>
<accession>A0A4R6IH83</accession>
<feature type="domain" description="Aminoglycoside phosphotransferase" evidence="1">
    <location>
        <begin position="71"/>
        <end position="195"/>
    </location>
</feature>
<gene>
    <name evidence="2" type="ORF">EI74_0473</name>
</gene>
<dbReference type="OrthoDB" id="9803871at2"/>
<dbReference type="InterPro" id="IPR011009">
    <property type="entry name" value="Kinase-like_dom_sf"/>
</dbReference>
<dbReference type="InterPro" id="IPR002575">
    <property type="entry name" value="Aminoglycoside_PTrfase"/>
</dbReference>
<comment type="caution">
    <text evidence="2">The sequence shown here is derived from an EMBL/GenBank/DDBJ whole genome shotgun (WGS) entry which is preliminary data.</text>
</comment>
<sequence length="241" mass="28945">MEKITVGLTNQSFKDKDTFLQYKNINEFNHKINYSLLNKFEFVPNLIEDNDKVLRWEYISGKDIAFDDKSLIEISKILSKLHTSNLEFPPFNIRKRVNAYRQELNKRNIKIEIIDKYFKRINKILSAMDKNTPVHNDLYTNNFIQSKGRIYLIDWEYATLGDKHFDLAYFIEGAQLDDEQENVILDNYGSYDYEKLIQHKILVNYLVILWVNVQPIKYFDDEVFIKRVVELNNYLTEYRLK</sequence>
<dbReference type="Proteomes" id="UP000295518">
    <property type="component" value="Unassembled WGS sequence"/>
</dbReference>
<name>A0A4R6IH83_9MOLU</name>
<evidence type="ECO:0000259" key="1">
    <source>
        <dbReference type="Pfam" id="PF01636"/>
    </source>
</evidence>
<dbReference type="Pfam" id="PF01636">
    <property type="entry name" value="APH"/>
    <property type="match status" value="1"/>
</dbReference>
<keyword evidence="2" id="KW-0808">Transferase</keyword>
<dbReference type="AlphaFoldDB" id="A0A4R6IH83"/>
<evidence type="ECO:0000313" key="3">
    <source>
        <dbReference type="Proteomes" id="UP000295518"/>
    </source>
</evidence>